<organism evidence="2">
    <name type="scientific">Nothobranchius furzeri</name>
    <name type="common">Turquoise killifish</name>
    <dbReference type="NCBI Taxonomy" id="105023"/>
    <lineage>
        <taxon>Eukaryota</taxon>
        <taxon>Metazoa</taxon>
        <taxon>Chordata</taxon>
        <taxon>Craniata</taxon>
        <taxon>Vertebrata</taxon>
        <taxon>Euteleostomi</taxon>
        <taxon>Actinopterygii</taxon>
        <taxon>Neopterygii</taxon>
        <taxon>Teleostei</taxon>
        <taxon>Neoteleostei</taxon>
        <taxon>Acanthomorphata</taxon>
        <taxon>Ovalentaria</taxon>
        <taxon>Atherinomorphae</taxon>
        <taxon>Cyprinodontiformes</taxon>
        <taxon>Nothobranchiidae</taxon>
        <taxon>Nothobranchius</taxon>
    </lineage>
</organism>
<feature type="compositionally biased region" description="Polar residues" evidence="1">
    <location>
        <begin position="68"/>
        <end position="77"/>
    </location>
</feature>
<gene>
    <name evidence="2" type="primary">CABZ01057918.1</name>
</gene>
<feature type="non-terminal residue" evidence="2">
    <location>
        <position position="1"/>
    </location>
</feature>
<protein>
    <submittedName>
        <fullName evidence="2">Uncharacterized protein</fullName>
    </submittedName>
</protein>
<dbReference type="EMBL" id="HADY01014056">
    <property type="protein sequence ID" value="SBP52541.1"/>
    <property type="molecule type" value="Transcribed_RNA"/>
</dbReference>
<name>A0A1A8ADG8_NOTFU</name>
<evidence type="ECO:0000313" key="2">
    <source>
        <dbReference type="EMBL" id="SBP52541.1"/>
    </source>
</evidence>
<evidence type="ECO:0000256" key="1">
    <source>
        <dbReference type="SAM" id="MobiDB-lite"/>
    </source>
</evidence>
<feature type="region of interest" description="Disordered" evidence="1">
    <location>
        <begin position="41"/>
        <end position="77"/>
    </location>
</feature>
<proteinExistence type="predicted"/>
<reference evidence="2" key="2">
    <citation type="submission" date="2016-06" db="EMBL/GenBank/DDBJ databases">
        <title>The genome of a short-lived fish provides insights into sex chromosome evolution and the genetic control of aging.</title>
        <authorList>
            <person name="Reichwald K."/>
            <person name="Felder M."/>
            <person name="Petzold A."/>
            <person name="Koch P."/>
            <person name="Groth M."/>
            <person name="Platzer M."/>
        </authorList>
    </citation>
    <scope>NUCLEOTIDE SEQUENCE</scope>
    <source>
        <tissue evidence="2">Brain</tissue>
    </source>
</reference>
<dbReference type="AlphaFoldDB" id="A0A1A8ADG8"/>
<sequence length="77" mass="8104">EPVVPCSKVCSKSPPKNAVLCGKEEISGSPEALRCARRDRAVFPGSPQHDGSHQGAAEKAGRHPGETGNVSSRKGRR</sequence>
<reference evidence="2" key="1">
    <citation type="submission" date="2016-05" db="EMBL/GenBank/DDBJ databases">
        <authorList>
            <person name="Lavstsen T."/>
            <person name="Jespersen J.S."/>
        </authorList>
    </citation>
    <scope>NUCLEOTIDE SEQUENCE</scope>
    <source>
        <tissue evidence="2">Brain</tissue>
    </source>
</reference>
<accession>A0A1A8ADG8</accession>